<keyword evidence="7" id="KW-1185">Reference proteome</keyword>
<keyword evidence="1" id="KW-0285">Flavoprotein</keyword>
<accession>A0ABP4ARD6</accession>
<reference evidence="7" key="1">
    <citation type="journal article" date="2019" name="Int. J. Syst. Evol. Microbiol.">
        <title>The Global Catalogue of Microorganisms (GCM) 10K type strain sequencing project: providing services to taxonomists for standard genome sequencing and annotation.</title>
        <authorList>
            <consortium name="The Broad Institute Genomics Platform"/>
            <consortium name="The Broad Institute Genome Sequencing Center for Infectious Disease"/>
            <person name="Wu L."/>
            <person name="Ma J."/>
        </authorList>
    </citation>
    <scope>NUCLEOTIDE SEQUENCE [LARGE SCALE GENOMIC DNA]</scope>
    <source>
        <strain evidence="7">JCM 11117</strain>
    </source>
</reference>
<organism evidence="6 7">
    <name type="scientific">Pseudonocardia zijingensis</name>
    <dbReference type="NCBI Taxonomy" id="153376"/>
    <lineage>
        <taxon>Bacteria</taxon>
        <taxon>Bacillati</taxon>
        <taxon>Actinomycetota</taxon>
        <taxon>Actinomycetes</taxon>
        <taxon>Pseudonocardiales</taxon>
        <taxon>Pseudonocardiaceae</taxon>
        <taxon>Pseudonocardia</taxon>
    </lineage>
</organism>
<comment type="caution">
    <text evidence="6">The sequence shown here is derived from an EMBL/GenBank/DDBJ whole genome shotgun (WGS) entry which is preliminary data.</text>
</comment>
<dbReference type="PANTHER" id="PTHR42847:SF4">
    <property type="entry name" value="ALKANESULFONATE MONOOXYGENASE-RELATED"/>
    <property type="match status" value="1"/>
</dbReference>
<keyword evidence="2" id="KW-0288">FMN</keyword>
<keyword evidence="4" id="KW-0503">Monooxygenase</keyword>
<dbReference type="Gene3D" id="3.20.20.30">
    <property type="entry name" value="Luciferase-like domain"/>
    <property type="match status" value="1"/>
</dbReference>
<keyword evidence="3" id="KW-0560">Oxidoreductase</keyword>
<dbReference type="EMBL" id="BAAAHP010000092">
    <property type="protein sequence ID" value="GAA0938741.1"/>
    <property type="molecule type" value="Genomic_DNA"/>
</dbReference>
<feature type="domain" description="Luciferase-like" evidence="5">
    <location>
        <begin position="16"/>
        <end position="297"/>
    </location>
</feature>
<sequence length="308" mass="33597">MRFGIGIPQFYSDGDFDGEAFRRYLLRAEELGFESGWTQEQVLGTSSQLSALETMTWAAACTQRLRLGCAVFVSTLHSPVHLAKSLATLDQMSRGRLEIGLGHGGKRPFGPFRVDPERYIAQFTEGIALLKALWTDERVTFDGEFWQLENAGMQPKPFQKPYPPIWMGGRVEAALRRGVRLGTGFFGAGSSPTARFAEQVTTVRRLVTENGGDAAAYPIAKRVYVLVDDDAGRARRRMDDALASIYGARIPAIEAAGVAGPPADCARAVQEVLDAGAELVLFTCVGDPAEQMERLAAEVIPQLEPSRA</sequence>
<dbReference type="RefSeq" id="WP_343942259.1">
    <property type="nucleotide sequence ID" value="NZ_BAAAHP010000092.1"/>
</dbReference>
<evidence type="ECO:0000256" key="3">
    <source>
        <dbReference type="ARBA" id="ARBA00023002"/>
    </source>
</evidence>
<name>A0ABP4ARD6_9PSEU</name>
<gene>
    <name evidence="6" type="ORF">GCM10009559_32670</name>
</gene>
<dbReference type="InterPro" id="IPR036661">
    <property type="entry name" value="Luciferase-like_sf"/>
</dbReference>
<evidence type="ECO:0000256" key="2">
    <source>
        <dbReference type="ARBA" id="ARBA00022643"/>
    </source>
</evidence>
<dbReference type="Pfam" id="PF00296">
    <property type="entry name" value="Bac_luciferase"/>
    <property type="match status" value="1"/>
</dbReference>
<proteinExistence type="predicted"/>
<evidence type="ECO:0000256" key="4">
    <source>
        <dbReference type="ARBA" id="ARBA00023033"/>
    </source>
</evidence>
<dbReference type="Proteomes" id="UP001499967">
    <property type="component" value="Unassembled WGS sequence"/>
</dbReference>
<protein>
    <submittedName>
        <fullName evidence="6">LLM class flavin-dependent oxidoreductase</fullName>
    </submittedName>
</protein>
<dbReference type="SUPFAM" id="SSF51679">
    <property type="entry name" value="Bacterial luciferase-like"/>
    <property type="match status" value="1"/>
</dbReference>
<dbReference type="PANTHER" id="PTHR42847">
    <property type="entry name" value="ALKANESULFONATE MONOOXYGENASE"/>
    <property type="match status" value="1"/>
</dbReference>
<evidence type="ECO:0000313" key="7">
    <source>
        <dbReference type="Proteomes" id="UP001499967"/>
    </source>
</evidence>
<evidence type="ECO:0000256" key="1">
    <source>
        <dbReference type="ARBA" id="ARBA00022630"/>
    </source>
</evidence>
<dbReference type="InterPro" id="IPR011251">
    <property type="entry name" value="Luciferase-like_dom"/>
</dbReference>
<evidence type="ECO:0000313" key="6">
    <source>
        <dbReference type="EMBL" id="GAA0938741.1"/>
    </source>
</evidence>
<dbReference type="InterPro" id="IPR050172">
    <property type="entry name" value="SsuD_RutA_monooxygenase"/>
</dbReference>
<evidence type="ECO:0000259" key="5">
    <source>
        <dbReference type="Pfam" id="PF00296"/>
    </source>
</evidence>